<protein>
    <submittedName>
        <fullName evidence="1">DNA polymerase B</fullName>
    </submittedName>
</protein>
<dbReference type="KEGG" id="vg:77949956"/>
<keyword evidence="2" id="KW-1185">Reference proteome</keyword>
<dbReference type="RefSeq" id="YP_010673657.1">
    <property type="nucleotide sequence ID" value="NC_070986.1"/>
</dbReference>
<evidence type="ECO:0000313" key="2">
    <source>
        <dbReference type="Proteomes" id="UP000516521"/>
    </source>
</evidence>
<dbReference type="EMBL" id="MN715356">
    <property type="protein sequence ID" value="QGZ13817.1"/>
    <property type="molecule type" value="Genomic_DNA"/>
</dbReference>
<proteinExistence type="predicted"/>
<organism evidence="1 2">
    <name type="scientific">Escherichia phage vB_EcoP_EcoN5</name>
    <dbReference type="NCBI Taxonomy" id="2686238"/>
    <lineage>
        <taxon>Viruses</taxon>
        <taxon>Duplodnaviria</taxon>
        <taxon>Heunggongvirae</taxon>
        <taxon>Uroviricota</taxon>
        <taxon>Caudoviricetes</taxon>
        <taxon>Mktvariviridae</taxon>
        <taxon>Gordonclarkvirinae</taxon>
        <taxon>Kuravirus</taxon>
        <taxon>Kuravirus EcoN5</taxon>
    </lineage>
</organism>
<name>A0A7L4XWN6_9CAUD</name>
<dbReference type="Proteomes" id="UP000516521">
    <property type="component" value="Segment"/>
</dbReference>
<accession>A0A7L4XWN6</accession>
<sequence length="88" mass="9798">MAIKEVKLSSGFSCFVCDTFIAFSLRDGDVIIPTVAFCSMSFNEAKKWLQLVRIDINRDDFRSIYFDGGLSLANLLNHGLNGDDNNGE</sequence>
<reference evidence="1 2" key="1">
    <citation type="submission" date="2019-11" db="EMBL/GenBank/DDBJ databases">
        <authorList>
            <person name="Lozano-Solano D."/>
            <person name="Solano-Castaneda C."/>
            <person name="Acosta-Hoyos A."/>
        </authorList>
    </citation>
    <scope>NUCLEOTIDE SEQUENCE [LARGE SCALE GENOMIC DNA]</scope>
</reference>
<evidence type="ECO:0000313" key="1">
    <source>
        <dbReference type="EMBL" id="QGZ13817.1"/>
    </source>
</evidence>
<dbReference type="GeneID" id="77949956"/>